<dbReference type="InterPro" id="IPR031325">
    <property type="entry name" value="RHS_repeat"/>
</dbReference>
<dbReference type="CDD" id="cd00118">
    <property type="entry name" value="LysM"/>
    <property type="match status" value="1"/>
</dbReference>
<feature type="domain" description="LysM" evidence="4">
    <location>
        <begin position="2382"/>
        <end position="2431"/>
    </location>
</feature>
<dbReference type="Gene3D" id="3.10.350.10">
    <property type="entry name" value="LysM domain"/>
    <property type="match status" value="1"/>
</dbReference>
<dbReference type="InterPro" id="IPR036779">
    <property type="entry name" value="LysM_dom_sf"/>
</dbReference>
<dbReference type="Gene3D" id="2.180.10.10">
    <property type="entry name" value="RHS repeat-associated core"/>
    <property type="match status" value="6"/>
</dbReference>
<dbReference type="PANTHER" id="PTHR32305:SF15">
    <property type="entry name" value="PROTEIN RHSA-RELATED"/>
    <property type="match status" value="1"/>
</dbReference>
<dbReference type="InterPro" id="IPR018392">
    <property type="entry name" value="LysM"/>
</dbReference>
<evidence type="ECO:0000313" key="6">
    <source>
        <dbReference type="Proteomes" id="UP000257039"/>
    </source>
</evidence>
<dbReference type="InterPro" id="IPR006530">
    <property type="entry name" value="YD"/>
</dbReference>
<keyword evidence="1" id="KW-0677">Repeat</keyword>
<feature type="region of interest" description="Disordered" evidence="2">
    <location>
        <begin position="2694"/>
        <end position="2727"/>
    </location>
</feature>
<protein>
    <submittedName>
        <fullName evidence="5">LysM peptidoglycan-binding domain-containing protein</fullName>
    </submittedName>
</protein>
<keyword evidence="3" id="KW-0812">Transmembrane</keyword>
<feature type="compositionally biased region" description="Polar residues" evidence="2">
    <location>
        <begin position="2707"/>
        <end position="2726"/>
    </location>
</feature>
<dbReference type="PROSITE" id="PS51782">
    <property type="entry name" value="LYSM"/>
    <property type="match status" value="1"/>
</dbReference>
<keyword evidence="3" id="KW-1133">Transmembrane helix</keyword>
<dbReference type="InterPro" id="IPR056823">
    <property type="entry name" value="TEN-like_YD-shell"/>
</dbReference>
<gene>
    <name evidence="5" type="ORF">B9G39_02335</name>
</gene>
<evidence type="ECO:0000313" key="5">
    <source>
        <dbReference type="EMBL" id="RDH42370.1"/>
    </source>
</evidence>
<comment type="caution">
    <text evidence="5">The sequence shown here is derived from an EMBL/GenBank/DDBJ whole genome shotgun (WGS) entry which is preliminary data.</text>
</comment>
<evidence type="ECO:0000259" key="4">
    <source>
        <dbReference type="PROSITE" id="PS51782"/>
    </source>
</evidence>
<dbReference type="Proteomes" id="UP000257039">
    <property type="component" value="Unassembled WGS sequence"/>
</dbReference>
<reference evidence="5 6" key="1">
    <citation type="submission" date="2017-04" db="EMBL/GenBank/DDBJ databases">
        <title>Draft genome sequence of Zooshikella ganghwensis VG4 isolated from Red Sea sediments.</title>
        <authorList>
            <person name="Rehman Z."/>
            <person name="Alam I."/>
            <person name="Kamau A."/>
            <person name="Bajic V."/>
            <person name="Leiknes T."/>
        </authorList>
    </citation>
    <scope>NUCLEOTIDE SEQUENCE [LARGE SCALE GENOMIC DNA]</scope>
    <source>
        <strain evidence="5 6">VG4</strain>
    </source>
</reference>
<accession>A0A4P9VJN5</accession>
<name>A0A4P9VJN5_9GAMM</name>
<dbReference type="Pfam" id="PF25023">
    <property type="entry name" value="TEN_YD-shell"/>
    <property type="match status" value="1"/>
</dbReference>
<proteinExistence type="predicted"/>
<evidence type="ECO:0000256" key="3">
    <source>
        <dbReference type="SAM" id="Phobius"/>
    </source>
</evidence>
<dbReference type="InterPro" id="IPR050708">
    <property type="entry name" value="T6SS_VgrG/RHS"/>
</dbReference>
<evidence type="ECO:0000256" key="1">
    <source>
        <dbReference type="ARBA" id="ARBA00022737"/>
    </source>
</evidence>
<organism evidence="5 6">
    <name type="scientific">Zooshikella ganghwensis</name>
    <dbReference type="NCBI Taxonomy" id="202772"/>
    <lineage>
        <taxon>Bacteria</taxon>
        <taxon>Pseudomonadati</taxon>
        <taxon>Pseudomonadota</taxon>
        <taxon>Gammaproteobacteria</taxon>
        <taxon>Oceanospirillales</taxon>
        <taxon>Zooshikellaceae</taxon>
        <taxon>Zooshikella</taxon>
    </lineage>
</organism>
<feature type="transmembrane region" description="Helical" evidence="3">
    <location>
        <begin position="2478"/>
        <end position="2499"/>
    </location>
</feature>
<evidence type="ECO:0000256" key="2">
    <source>
        <dbReference type="SAM" id="MobiDB-lite"/>
    </source>
</evidence>
<dbReference type="EMBL" id="NDXW01000001">
    <property type="protein sequence ID" value="RDH42370.1"/>
    <property type="molecule type" value="Genomic_DNA"/>
</dbReference>
<sequence>MHQLTAADVLQSIEKVKANPEEARALTGQRTQIIYDELGRKQYQIDAAGYISAFKYDVNDRLVASLQYKTPINISLDSVTPNAEQLEAHIAQHNETAVFQQHVYDKVGREVYTIDGQGYVTEKVYDALGQVTGTKRYTMPVEYNAEPSYFSVRRAVRRLDAVATHTAYDNAGRVQLEIDALGHVSAHEYDALGQLRRTVRYAQALDEGLRGGSTAEIAARLSGLSHVQDQATVYRYDAAGHKTALITGAASTVTLGLSEDQLQAGLATSQLRAEFYEYDALGQRTVLRQATAEGDFRTLFYYDSKGQLTRELKQVNAEQGYLTVFDYDAFGNKIFENRYSGLLPMALGANQSRSLVYADRIVRFRYDALNRLVAETVPSADGNGHETQYQYDAFGNLTLKTEAAGMQAERRTAYRYDERNQKIAEITALGTEAAAETQYRYDALGRVSAIVDARGVALVQDDSDWALAERARLGIVNTITTADGQARPGGAKRAHELTEEDIATLQAAYTSEQTFDAAGRKIAERDPLGHETHTVYDAFGNIIKATDPRGQVGYFFYDANNRLRLQIDPKGYATETRYDAFGQVVSTYQYQQALDLSGGAITEQSDLTALISQLQAPVDSGSGSGSDKVIIQQHTLNAFGQILSTTQAGVTTTFSYDAQGNKVTATDGNGHTTHYAYDAQGRLIEETSPEVRVVTDVEQGLVSTQTIVTRHQYDQLGNKTQTIVGANSDQPRVTEFRYNAQGQLIQQRQSAHVVEGQPRPQVASVNRQYDAVGNLIRETDANGQVTTLYYNARNQLIAQVDGDGVLKTFGYDAAGNRLSERTYDQRLATQTLMLHTPPEGQGEYRETHFEYDANNRELARYSCEVLMHDIDRGYFYGRVGHTQVYDANGNVIKTTDSRGHSTYTFYDAKGQAILLVDASGYATQRQYDAAGHIVEELKYVQALPDSARNNLSIDNDPYALLAQLNAHHTDNRITRNQYDALGRLVLTRQVGVSHQVKGTDAAGNTVWQTQQDDAITEMFYDANGNNVAIIRRNSGNQAERIDLQYDALNRKVLEQGAEYTAANGNTVRQTTSTYYTAQGDTALSVKEAADGQQTAFNLGSQDLITRQVYDNAGHMIKQIDANGAVTELFYDAKGQVVRKRQHLQQADGSQQAVEVRFGYDSQGREIWRDEGVGAIQRTHYNSHGEISGKGINDQVHEYYEYNAAGQLFKTNKKNGAPQVFVYDANGNASLEIQSMTIDLKAVTLSQLRLLDAKQLHITLSRYDARNQLIDVVQPEMTFLTKASSSSAGTEVIDATPYTFGEAKMTGGEKFDFNFLLFARAAGKHWPRCYFRQDAVEITWSDIGEYDGDLLIEWDSGYRWDTKGSFVVKASQGRHTINMWGKDNTTSVWYLKNMGFKYQVKISKKNEAGDWVPLTEQTGRYRWSGFAPRWKHDTLVRWEKNHVEMPKLLTLKEQPRQATRLRMYYRPAQEPGYTSRAYDEANYQPGKYTHSIEGARMNREGDWALDLTNAPGLSANQAYEYYYEALTPEGTVINRGEGIFRTTQNAKHGETFDLRFGLQQQAATAAANGQAAKPSQQTLNDLQLRWANLGGYQGKLKFDWNAGFGEAKGSEIVDASAGQINLQPNVSLENAEGRTFTYTVNVYKQNAQGQWELLDWLQGDYSFAAERGDSGEFSAKAHHQLSRFHALDQGSVTHRNTGRPAYTKASLDYVIGDGLETSHSIHRMQRFNAFGEVIEEVDGLGNSTTFRYNQLGQMVTKQAPETEATDEQGQVHKVRPTTHYGYDLLGQQITTTDANGNINEQQWAAGQIVAERHADGGQVQMGFDAFGRKVSQANELGEVTQYHYDRAGNVTRVERAGGNIDQYTYDAAGQRLTHTNALGHTERYQYDSKGRIIAHHSYGNMVTQYSYRYEASIGGIGGWVVTKTDGNKHTLVDHRDAFDRIHYHKDLGDRTFTYGYNASGKLAWQKGDTVLKNTSKVDQEIYYGYYNNGYIKNIDDVGANNYAEFKYDKNGNLIFEGYSNKDAKDGYKNVYTQHSTVEYDSLNRIKKIVDAKYTIAYQYDAMGNRRRVHSRYQQVNGEWHNQDFWYTYDAMNRFTTTMGALKDGQITPGDHGYRISYNLAGQRVTATNKQHTERYHYDGNGKLTETYIDDKLRAKRINDAVGNTTTYLEYDQESNVYRQVNKVYDQDNRATRETTSIAKGKAQNKGSTYQFDGAGNLSSTETFGEDVNVRTNYTYERWDDYKQKTIKNEGLTNEEFDFPWRPGMSILHYDVNGHVNMAEDKYNARILRYVNNHKGQILTRTEEGHDRNANHEAYLRTHHFYYVNGIGVGDVGDDGPTYTDYATQLAYNQGLMRKPDKTEPVFSADFDANFQAIGENYPAQSPGGYTVQQGDTLQTIALALWGDSSLWFMLADANGLQPQQLKDLKPGTFLTVPNKVTNIHNNSSTFRPYNAGVAIGDVSPTLPDMPPPPIKPAGGGCGGAAMVVMVVVAVAAAWAGGAVFAGMVKAFGATVAGIGGGILAAGVTSQAIMQTGAILTGQQNGYHFSWKEVAKDGLMAAASVGVEQWAGNSANAVANAKTTGESISTMQKVGNAVKGSKGYMAAAKATARQLVSSAMDREHKFSWKSVAASAIGAELGGAVSSTIGAADWGGKFGEALTESFVSSAVDAKVFGNKFNFKNAARQAVGQGIGASLTHSFDGWMKDDPRDQQAPQKASAQKNNHVTQNKSNRGVIRERTQGPLLASTDLNSDNTWDAVRNPTGTLSTDNSWIENYDYHNAHYLAKSGIGVFPEGEGYELRKLEIEDGKIVDKTETDVPYVDDGDNADFGLFMANWQKILSDRHAASQPKPEPFWTGVYRYGSETLQNKIIPGAKNLYEFSKDPLAPIKVVLKGRETAWNIINFLDGKAHQYIATDWQAARDDYLSGMGYMADTSRGAFTCLLNRDGHGTAENTVKLFSMLPIPARAGAFSYVDEAYTLGKVEPGLLTYSNRLDGEVYRVKHGVPNKTINSPADLDSAYVQQKIAEFNSRIGTAHHEVGHSPARHGGHLTRRNMYERSVPQQGNGGYGIDPASGTTVDAFTGNPHRAPRHATRFTSDEALVFAEMKIRQSPEYAAELARVTNAGETALSVKVPLQDIYGSGYRQYVQGVTRVGSAANPTGSRITNFTDGVANATYLYRDNQWQLITMFPGVKP</sequence>
<dbReference type="Pfam" id="PF05593">
    <property type="entry name" value="RHS_repeat"/>
    <property type="match status" value="2"/>
</dbReference>
<keyword evidence="6" id="KW-1185">Reference proteome</keyword>
<dbReference type="PANTHER" id="PTHR32305">
    <property type="match status" value="1"/>
</dbReference>
<dbReference type="NCBIfam" id="TIGR01643">
    <property type="entry name" value="YD_repeat_2x"/>
    <property type="match status" value="10"/>
</dbReference>
<keyword evidence="3" id="KW-0472">Membrane</keyword>
<feature type="transmembrane region" description="Helical" evidence="3">
    <location>
        <begin position="2506"/>
        <end position="2528"/>
    </location>
</feature>
<dbReference type="Pfam" id="PF01476">
    <property type="entry name" value="LysM"/>
    <property type="match status" value="1"/>
</dbReference>